<evidence type="ECO:0000256" key="1">
    <source>
        <dbReference type="SAM" id="SignalP"/>
    </source>
</evidence>
<evidence type="ECO:0000313" key="3">
    <source>
        <dbReference type="Proteomes" id="UP001189429"/>
    </source>
</evidence>
<protein>
    <recommendedName>
        <fullName evidence="4">Glycosyltransferase family 92 protein</fullName>
    </recommendedName>
</protein>
<accession>A0ABN9WU06</accession>
<evidence type="ECO:0008006" key="4">
    <source>
        <dbReference type="Google" id="ProtNLM"/>
    </source>
</evidence>
<feature type="chain" id="PRO_5045827877" description="Glycosyltransferase family 92 protein" evidence="1">
    <location>
        <begin position="20"/>
        <end position="507"/>
    </location>
</feature>
<dbReference type="Proteomes" id="UP001189429">
    <property type="component" value="Unassembled WGS sequence"/>
</dbReference>
<feature type="signal peptide" evidence="1">
    <location>
        <begin position="1"/>
        <end position="19"/>
    </location>
</feature>
<organism evidence="2 3">
    <name type="scientific">Prorocentrum cordatum</name>
    <dbReference type="NCBI Taxonomy" id="2364126"/>
    <lineage>
        <taxon>Eukaryota</taxon>
        <taxon>Sar</taxon>
        <taxon>Alveolata</taxon>
        <taxon>Dinophyceae</taxon>
        <taxon>Prorocentrales</taxon>
        <taxon>Prorocentraceae</taxon>
        <taxon>Prorocentrum</taxon>
    </lineage>
</organism>
<dbReference type="EMBL" id="CAUYUJ010019331">
    <property type="protein sequence ID" value="CAK0890289.1"/>
    <property type="molecule type" value="Genomic_DNA"/>
</dbReference>
<gene>
    <name evidence="2" type="ORF">PCOR1329_LOCUS70568</name>
</gene>
<keyword evidence="1" id="KW-0732">Signal</keyword>
<comment type="caution">
    <text evidence="2">The sequence shown here is derived from an EMBL/GenBank/DDBJ whole genome shotgun (WGS) entry which is preliminary data.</text>
</comment>
<keyword evidence="3" id="KW-1185">Reference proteome</keyword>
<proteinExistence type="predicted"/>
<evidence type="ECO:0000313" key="2">
    <source>
        <dbReference type="EMBL" id="CAK0890289.1"/>
    </source>
</evidence>
<name>A0ABN9WU06_9DINO</name>
<sequence>MWALALGSAAAGVLPVGLAARLRRGEPWEPCATEGLQISAPRAGRVPVRFGWGDSWVEGELQGGSPCSAVAFDFDPAPGVRKVCLCQAASAPAGRAGRELREELGAPWSRCAAEGASCACPSGRVRFGTEGRWALQRRAGAAAPVQCDAESFGTDPAFQRQKECWCSEGQPKAQQVRAAIVMLSRHPPEFATWLRYHLDYMGVERVFVEVEDTPRFNATWTALPAVHRQRVTVWHPNPYEKLAHDAQQRPVNDYETLQSRQLGAMDRAKTEAASAGINWLIHIDDDELLYSPMRRPLAEVLGAMPSDVEQAYIPNVEAVYPSAEVRNCFVDTAEVNMNRYTFASYANGKSAVRLDGPDAEYMEPAGPHLWRQAGGYELPSLHLDEEPFGSPLYVVHFESCPFSRWEDKFEELGNTNSEHIGKIPFQFYRESIERMQHCSATRSNTHLPRSPAGSPLSANVIASGECSELELKKLWSHWKTEANPKLTRRDLMALRIPWQQIMTGGPA</sequence>
<reference evidence="2" key="1">
    <citation type="submission" date="2023-10" db="EMBL/GenBank/DDBJ databases">
        <authorList>
            <person name="Chen Y."/>
            <person name="Shah S."/>
            <person name="Dougan E. K."/>
            <person name="Thang M."/>
            <person name="Chan C."/>
        </authorList>
    </citation>
    <scope>NUCLEOTIDE SEQUENCE [LARGE SCALE GENOMIC DNA]</scope>
</reference>